<reference evidence="2 3" key="1">
    <citation type="journal article" date="2011" name="PLoS Genet.">
        <title>Azospirillum genomes reveal transition of bacteria from aquatic to terrestrial environments.</title>
        <authorList>
            <person name="Wisniewski-Dye F."/>
            <person name="Borziak K."/>
            <person name="Khalsa-Moyers G."/>
            <person name="Alexandre G."/>
            <person name="Sukharnikov L.O."/>
            <person name="Wuichet K."/>
            <person name="Hurst G.B."/>
            <person name="McDonald W.H."/>
            <person name="Robertson J.S."/>
            <person name="Barbe V."/>
            <person name="Calteau A."/>
            <person name="Rouy Z."/>
            <person name="Mangenot S."/>
            <person name="Prigent-Combaret C."/>
            <person name="Normand P."/>
            <person name="Boyer M."/>
            <person name="Siguier P."/>
            <person name="Dessaux Y."/>
            <person name="Elmerich C."/>
            <person name="Condemine G."/>
            <person name="Krishnen G."/>
            <person name="Kennedy I."/>
            <person name="Paterson A.H."/>
            <person name="Gonzalez V."/>
            <person name="Mavingui P."/>
            <person name="Zhulin I.B."/>
        </authorList>
    </citation>
    <scope>NUCLEOTIDE SEQUENCE [LARGE SCALE GENOMIC DNA]</scope>
    <source>
        <strain evidence="2 3">Sp245</strain>
    </source>
</reference>
<gene>
    <name evidence="2" type="ORF">AZOBR_p50156</name>
</gene>
<evidence type="ECO:0000313" key="2">
    <source>
        <dbReference type="EMBL" id="CCD03926.1"/>
    </source>
</evidence>
<keyword evidence="2" id="KW-0614">Plasmid</keyword>
<geneLocation type="plasmid" evidence="2 3">
    <name>AZOBR_p5</name>
</geneLocation>
<keyword evidence="3" id="KW-1185">Reference proteome</keyword>
<dbReference type="Proteomes" id="UP000007319">
    <property type="component" value="Plasmid AZOBR_p5"/>
</dbReference>
<sequence length="84" mass="9353">MMATVRCRTMDGSDQDDGAGEWCVGDLTIRNLDEPRLILRDVLAGQPAPASDLAEAIQRRFQRFGGVEVPDVPREPLREPPTFE</sequence>
<feature type="region of interest" description="Disordered" evidence="1">
    <location>
        <begin position="1"/>
        <end position="20"/>
    </location>
</feature>
<evidence type="ECO:0000256" key="1">
    <source>
        <dbReference type="SAM" id="MobiDB-lite"/>
    </source>
</evidence>
<organism evidence="2 3">
    <name type="scientific">Azospirillum baldaniorum</name>
    <dbReference type="NCBI Taxonomy" id="1064539"/>
    <lineage>
        <taxon>Bacteria</taxon>
        <taxon>Pseudomonadati</taxon>
        <taxon>Pseudomonadota</taxon>
        <taxon>Alphaproteobacteria</taxon>
        <taxon>Rhodospirillales</taxon>
        <taxon>Azospirillaceae</taxon>
        <taxon>Azospirillum</taxon>
    </lineage>
</organism>
<accession>A0A9P1K1P4</accession>
<dbReference type="EMBL" id="HE577332">
    <property type="protein sequence ID" value="CCD03926.1"/>
    <property type="molecule type" value="Genomic_DNA"/>
</dbReference>
<dbReference type="AlphaFoldDB" id="A0A9P1K1P4"/>
<evidence type="ECO:0000313" key="3">
    <source>
        <dbReference type="Proteomes" id="UP000007319"/>
    </source>
</evidence>
<name>A0A9P1K1P4_9PROT</name>
<dbReference type="KEGG" id="abs:AZOBR_p50156"/>
<proteinExistence type="predicted"/>
<protein>
    <submittedName>
        <fullName evidence="2">Uncharacterized protein</fullName>
    </submittedName>
</protein>